<protein>
    <submittedName>
        <fullName evidence="8">Nickel import ATP-binding protein NikE</fullName>
    </submittedName>
</protein>
<dbReference type="OrthoDB" id="9806285at2"/>
<keyword evidence="2" id="KW-0813">Transport</keyword>
<dbReference type="GO" id="GO:0015833">
    <property type="term" value="P:peptide transport"/>
    <property type="evidence" value="ECO:0007669"/>
    <property type="project" value="InterPro"/>
</dbReference>
<keyword evidence="9" id="KW-1185">Reference proteome</keyword>
<evidence type="ECO:0000313" key="9">
    <source>
        <dbReference type="Proteomes" id="UP000035704"/>
    </source>
</evidence>
<dbReference type="InterPro" id="IPR027417">
    <property type="entry name" value="P-loop_NTPase"/>
</dbReference>
<evidence type="ECO:0000256" key="3">
    <source>
        <dbReference type="ARBA" id="ARBA00022596"/>
    </source>
</evidence>
<feature type="domain" description="ABC transporter" evidence="7">
    <location>
        <begin position="4"/>
        <end position="253"/>
    </location>
</feature>
<dbReference type="KEGG" id="cace:CACET_c34230"/>
<dbReference type="PROSITE" id="PS00211">
    <property type="entry name" value="ABC_TRANSPORTER_1"/>
    <property type="match status" value="1"/>
</dbReference>
<comment type="similarity">
    <text evidence="1">Belongs to the ABC transporter superfamily.</text>
</comment>
<dbReference type="Proteomes" id="UP000035704">
    <property type="component" value="Chromosome"/>
</dbReference>
<evidence type="ECO:0000313" key="8">
    <source>
        <dbReference type="EMBL" id="AKL96866.1"/>
    </source>
</evidence>
<dbReference type="InterPro" id="IPR013563">
    <property type="entry name" value="Oligopep_ABC_C"/>
</dbReference>
<organism evidence="8 9">
    <name type="scientific">Clostridium aceticum</name>
    <dbReference type="NCBI Taxonomy" id="84022"/>
    <lineage>
        <taxon>Bacteria</taxon>
        <taxon>Bacillati</taxon>
        <taxon>Bacillota</taxon>
        <taxon>Clostridia</taxon>
        <taxon>Eubacteriales</taxon>
        <taxon>Clostridiaceae</taxon>
        <taxon>Clostridium</taxon>
    </lineage>
</organism>
<dbReference type="EMBL" id="CP009687">
    <property type="protein sequence ID" value="AKL96866.1"/>
    <property type="molecule type" value="Genomic_DNA"/>
</dbReference>
<dbReference type="Gene3D" id="3.40.50.300">
    <property type="entry name" value="P-loop containing nucleotide triphosphate hydrolases"/>
    <property type="match status" value="1"/>
</dbReference>
<sequence>MSLLEIKEVTKVYKSGNSLWGKGKMTEAVKDVSLAIEEGTCVGLVGESGCGKSTLGKIILGLEKPNSGEVFFQGKNFYKSTSRQQKTLRRDLQVVFQDYHSSVNPKQKIEKIISEPIRNYLNLSPLEEKKRVLELLEIVGLSHKDIHKYPHQFSGGQLQRICIAKAIALKPKLIVLDEAISSLDVSVQAQILNLLVDLKKEFNLSYLFISHDIEAVDYIADTIAVMYLGRIVEEIEDANDLTALRHPYSKKLLGSVLNPYPQEGKVLDFSFDEVISSKKASCGCKYAERCSQATTVCGEKVPLLSLVKKGHKIACHREGVKEEVVDLNKIS</sequence>
<dbReference type="GO" id="GO:0005886">
    <property type="term" value="C:plasma membrane"/>
    <property type="evidence" value="ECO:0007669"/>
    <property type="project" value="InterPro"/>
</dbReference>
<keyword evidence="3" id="KW-0533">Nickel</keyword>
<evidence type="ECO:0000256" key="6">
    <source>
        <dbReference type="ARBA" id="ARBA00023112"/>
    </source>
</evidence>
<dbReference type="RefSeq" id="WP_044824283.1">
    <property type="nucleotide sequence ID" value="NZ_CP009687.1"/>
</dbReference>
<dbReference type="PATRIC" id="fig|84022.6.peg.3503"/>
<dbReference type="InterPro" id="IPR014137">
    <property type="entry name" value="Nickel_NikE"/>
</dbReference>
<dbReference type="GO" id="GO:0015413">
    <property type="term" value="F:ABC-type nickel transporter activity"/>
    <property type="evidence" value="ECO:0007669"/>
    <property type="project" value="InterPro"/>
</dbReference>
<dbReference type="InterPro" id="IPR017871">
    <property type="entry name" value="ABC_transporter-like_CS"/>
</dbReference>
<evidence type="ECO:0000256" key="1">
    <source>
        <dbReference type="ARBA" id="ARBA00005417"/>
    </source>
</evidence>
<dbReference type="PANTHER" id="PTHR43776:SF8">
    <property type="entry name" value="ABC TRANSPORTER, ATP-BINDING PROTEIN"/>
    <property type="match status" value="1"/>
</dbReference>
<gene>
    <name evidence="8" type="primary">nikE</name>
    <name evidence="8" type="ORF">CACET_c34230</name>
</gene>
<dbReference type="GO" id="GO:0016887">
    <property type="term" value="F:ATP hydrolysis activity"/>
    <property type="evidence" value="ECO:0007669"/>
    <property type="project" value="InterPro"/>
</dbReference>
<dbReference type="Pfam" id="PF00005">
    <property type="entry name" value="ABC_tran"/>
    <property type="match status" value="1"/>
</dbReference>
<evidence type="ECO:0000256" key="5">
    <source>
        <dbReference type="ARBA" id="ARBA00022840"/>
    </source>
</evidence>
<dbReference type="NCBIfam" id="TIGR01727">
    <property type="entry name" value="oligo_HPY"/>
    <property type="match status" value="1"/>
</dbReference>
<dbReference type="GO" id="GO:0005524">
    <property type="term" value="F:ATP binding"/>
    <property type="evidence" value="ECO:0007669"/>
    <property type="project" value="UniProtKB-KW"/>
</dbReference>
<dbReference type="SUPFAM" id="SSF52540">
    <property type="entry name" value="P-loop containing nucleoside triphosphate hydrolases"/>
    <property type="match status" value="1"/>
</dbReference>
<name>A0A0G3WDV6_9CLOT</name>
<keyword evidence="6" id="KW-0921">Nickel transport</keyword>
<dbReference type="CDD" id="cd03257">
    <property type="entry name" value="ABC_NikE_OppD_transporters"/>
    <property type="match status" value="1"/>
</dbReference>
<dbReference type="PROSITE" id="PS50893">
    <property type="entry name" value="ABC_TRANSPORTER_2"/>
    <property type="match status" value="1"/>
</dbReference>
<evidence type="ECO:0000256" key="2">
    <source>
        <dbReference type="ARBA" id="ARBA00022448"/>
    </source>
</evidence>
<keyword evidence="5 8" id="KW-0067">ATP-binding</keyword>
<dbReference type="NCBIfam" id="TIGR02769">
    <property type="entry name" value="nickel_nikE"/>
    <property type="match status" value="1"/>
</dbReference>
<dbReference type="InterPro" id="IPR003593">
    <property type="entry name" value="AAA+_ATPase"/>
</dbReference>
<dbReference type="Pfam" id="PF08352">
    <property type="entry name" value="oligo_HPY"/>
    <property type="match status" value="1"/>
</dbReference>
<dbReference type="InterPro" id="IPR003439">
    <property type="entry name" value="ABC_transporter-like_ATP-bd"/>
</dbReference>
<reference evidence="8 9" key="1">
    <citation type="submission" date="2014-10" db="EMBL/GenBank/DDBJ databases">
        <title>Genome sequence of Clostridium aceticum DSM 1496.</title>
        <authorList>
            <person name="Poehlein A."/>
            <person name="Schiel-Bengelsdorf B."/>
            <person name="Gottschalk G."/>
            <person name="Duerre P."/>
            <person name="Daniel R."/>
        </authorList>
    </citation>
    <scope>NUCLEOTIDE SEQUENCE [LARGE SCALE GENOMIC DNA]</scope>
    <source>
        <strain evidence="8 9">DSM 1496</strain>
    </source>
</reference>
<dbReference type="SMART" id="SM00382">
    <property type="entry name" value="AAA"/>
    <property type="match status" value="1"/>
</dbReference>
<dbReference type="InterPro" id="IPR050319">
    <property type="entry name" value="ABC_transp_ATP-bind"/>
</dbReference>
<evidence type="ECO:0000259" key="7">
    <source>
        <dbReference type="PROSITE" id="PS50893"/>
    </source>
</evidence>
<dbReference type="AlphaFoldDB" id="A0A0G3WDV6"/>
<proteinExistence type="inferred from homology"/>
<accession>A0A0G3WDV6</accession>
<dbReference type="STRING" id="84022.CACET_c34230"/>
<dbReference type="FunFam" id="3.40.50.300:FF:000016">
    <property type="entry name" value="Oligopeptide ABC transporter ATP-binding component"/>
    <property type="match status" value="1"/>
</dbReference>
<evidence type="ECO:0000256" key="4">
    <source>
        <dbReference type="ARBA" id="ARBA00022741"/>
    </source>
</evidence>
<dbReference type="PANTHER" id="PTHR43776">
    <property type="entry name" value="TRANSPORT ATP-BINDING PROTEIN"/>
    <property type="match status" value="1"/>
</dbReference>
<dbReference type="GO" id="GO:0016151">
    <property type="term" value="F:nickel cation binding"/>
    <property type="evidence" value="ECO:0007669"/>
    <property type="project" value="InterPro"/>
</dbReference>
<keyword evidence="4" id="KW-0547">Nucleotide-binding</keyword>
<keyword evidence="6" id="KW-0406">Ion transport</keyword>